<evidence type="ECO:0000313" key="3">
    <source>
        <dbReference type="Proteomes" id="UP000632774"/>
    </source>
</evidence>
<gene>
    <name evidence="2" type="ORF">IRJ18_19385</name>
</gene>
<keyword evidence="3" id="KW-1185">Reference proteome</keyword>
<evidence type="ECO:0000313" key="2">
    <source>
        <dbReference type="EMBL" id="MBE9668542.1"/>
    </source>
</evidence>
<accession>A0ABR9XMU4</accession>
<keyword evidence="1" id="KW-0812">Transmembrane</keyword>
<protein>
    <submittedName>
        <fullName evidence="2">FixH family protein</fullName>
    </submittedName>
</protein>
<comment type="caution">
    <text evidence="2">The sequence shown here is derived from an EMBL/GenBank/DDBJ whole genome shotgun (WGS) entry which is preliminary data.</text>
</comment>
<evidence type="ECO:0000256" key="1">
    <source>
        <dbReference type="SAM" id="Phobius"/>
    </source>
</evidence>
<dbReference type="Proteomes" id="UP000632774">
    <property type="component" value="Unassembled WGS sequence"/>
</dbReference>
<reference evidence="2 3" key="1">
    <citation type="submission" date="2020-10" db="EMBL/GenBank/DDBJ databases">
        <title>Mucilaginibacter mali sp. nov., isolated from rhizosphere soil of apple orchard.</title>
        <authorList>
            <person name="Lee J.-S."/>
            <person name="Kim H.S."/>
            <person name="Kim J.-S."/>
        </authorList>
    </citation>
    <scope>NUCLEOTIDE SEQUENCE [LARGE SCALE GENOMIC DNA]</scope>
    <source>
        <strain evidence="2 3">KCTC 23157</strain>
    </source>
</reference>
<dbReference type="Pfam" id="PF05751">
    <property type="entry name" value="FixH"/>
    <property type="match status" value="1"/>
</dbReference>
<sequence>MNWGKGLILGMSVFMLFILSMCFYMFRVPADEYDHQYYEKGLGFNADFAKERQVVTDHAEPKVTVTVNTVIVAFTAPATGTAKFIRPSSASQDKGYAINTRTQNTVALPVGQLAKGRWHIQLEWQSGKKQYLYQQELSL</sequence>
<organism evidence="2 3">
    <name type="scientific">Mucilaginibacter boryungensis</name>
    <dbReference type="NCBI Taxonomy" id="768480"/>
    <lineage>
        <taxon>Bacteria</taxon>
        <taxon>Pseudomonadati</taxon>
        <taxon>Bacteroidota</taxon>
        <taxon>Sphingobacteriia</taxon>
        <taxon>Sphingobacteriales</taxon>
        <taxon>Sphingobacteriaceae</taxon>
        <taxon>Mucilaginibacter</taxon>
    </lineage>
</organism>
<feature type="transmembrane region" description="Helical" evidence="1">
    <location>
        <begin position="6"/>
        <end position="26"/>
    </location>
</feature>
<proteinExistence type="predicted"/>
<keyword evidence="1" id="KW-0472">Membrane</keyword>
<dbReference type="EMBL" id="JADFFM010000002">
    <property type="protein sequence ID" value="MBE9668542.1"/>
    <property type="molecule type" value="Genomic_DNA"/>
</dbReference>
<dbReference type="InterPro" id="IPR008620">
    <property type="entry name" value="FixH"/>
</dbReference>
<dbReference type="RefSeq" id="WP_194107940.1">
    <property type="nucleotide sequence ID" value="NZ_JADFFM010000002.1"/>
</dbReference>
<keyword evidence="1" id="KW-1133">Transmembrane helix</keyword>
<name>A0ABR9XMU4_9SPHI</name>